<protein>
    <submittedName>
        <fullName evidence="3">Glycoside hydrolase</fullName>
    </submittedName>
</protein>
<evidence type="ECO:0000313" key="4">
    <source>
        <dbReference type="Proteomes" id="UP001199319"/>
    </source>
</evidence>
<dbReference type="Pfam" id="PF13200">
    <property type="entry name" value="DUF4015"/>
    <property type="match status" value="1"/>
</dbReference>
<dbReference type="SUPFAM" id="SSF51445">
    <property type="entry name" value="(Trans)glycosidases"/>
    <property type="match status" value="1"/>
</dbReference>
<dbReference type="InterPro" id="IPR017853">
    <property type="entry name" value="GH"/>
</dbReference>
<dbReference type="EMBL" id="JAJEPW010000029">
    <property type="protein sequence ID" value="MCC2129884.1"/>
    <property type="molecule type" value="Genomic_DNA"/>
</dbReference>
<reference evidence="3" key="1">
    <citation type="submission" date="2021-10" db="EMBL/GenBank/DDBJ databases">
        <title>Anaerobic single-cell dispensing facilitates the cultivation of human gut bacteria.</title>
        <authorList>
            <person name="Afrizal A."/>
        </authorList>
    </citation>
    <scope>NUCLEOTIDE SEQUENCE</scope>
    <source>
        <strain evidence="3">CLA-AA-H272</strain>
    </source>
</reference>
<dbReference type="GO" id="GO:0016787">
    <property type="term" value="F:hydrolase activity"/>
    <property type="evidence" value="ECO:0007669"/>
    <property type="project" value="UniProtKB-KW"/>
</dbReference>
<gene>
    <name evidence="3" type="ORF">LKD37_10190</name>
</gene>
<sequence length="329" mass="36052">MTTKGYHRYRGRNTRGKVALVIVLVLVLIAAVAYLLTQEYVVYDDEGKAHLELPWFRKEPEKPQPDPAPVPDDVDITREEPQRQKVDAIHAWELPYGCLGGDPGYLLTGREAVAVNVKMYDGSVAYHTAVSLPEGVLTGGNATSRNLQTILDSDCYTVARLACFCDNAYADAMGDRAALCTAEGVLYRDGSGRRWLDPTKPETLRYITDLAEECARLGFDEILLDWFLYPTSGDQTALDLPADRTAVLKDFAQALEKQLPEGTVLSVVLRETPTADSGLTPELLTACFDRVYVMPEADASALPTGYDAATRVVAMTAYAPDSGSYLVTQ</sequence>
<dbReference type="Proteomes" id="UP001199319">
    <property type="component" value="Unassembled WGS sequence"/>
</dbReference>
<evidence type="ECO:0000256" key="1">
    <source>
        <dbReference type="SAM" id="Phobius"/>
    </source>
</evidence>
<keyword evidence="1" id="KW-0472">Membrane</keyword>
<keyword evidence="1" id="KW-0812">Transmembrane</keyword>
<evidence type="ECO:0000313" key="3">
    <source>
        <dbReference type="EMBL" id="MCC2129884.1"/>
    </source>
</evidence>
<keyword evidence="1" id="KW-1133">Transmembrane helix</keyword>
<dbReference type="AlphaFoldDB" id="A0AAE3AEN0"/>
<accession>A0AAE3AEN0</accession>
<keyword evidence="3" id="KW-0378">Hydrolase</keyword>
<dbReference type="RefSeq" id="WP_302929125.1">
    <property type="nucleotide sequence ID" value="NZ_JAJEPW010000029.1"/>
</dbReference>
<evidence type="ECO:0000259" key="2">
    <source>
        <dbReference type="Pfam" id="PF13200"/>
    </source>
</evidence>
<name>A0AAE3AEN0_9FIRM</name>
<proteinExistence type="predicted"/>
<keyword evidence="4" id="KW-1185">Reference proteome</keyword>
<comment type="caution">
    <text evidence="3">The sequence shown here is derived from an EMBL/GenBank/DDBJ whole genome shotgun (WGS) entry which is preliminary data.</text>
</comment>
<organism evidence="3 4">
    <name type="scientific">Brotocaccenecus cirricatena</name>
    <dbReference type="NCBI Taxonomy" id="3064195"/>
    <lineage>
        <taxon>Bacteria</taxon>
        <taxon>Bacillati</taxon>
        <taxon>Bacillota</taxon>
        <taxon>Clostridia</taxon>
        <taxon>Eubacteriales</taxon>
        <taxon>Oscillospiraceae</taxon>
        <taxon>Brotocaccenecus</taxon>
    </lineage>
</organism>
<feature type="domain" description="DUF4015" evidence="2">
    <location>
        <begin position="111"/>
        <end position="265"/>
    </location>
</feature>
<dbReference type="InterPro" id="IPR025275">
    <property type="entry name" value="DUF4015"/>
</dbReference>
<feature type="transmembrane region" description="Helical" evidence="1">
    <location>
        <begin position="18"/>
        <end position="36"/>
    </location>
</feature>